<reference evidence="5 6" key="1">
    <citation type="submission" date="2018-11" db="EMBL/GenBank/DDBJ databases">
        <authorList>
            <person name="Mardanov A.V."/>
            <person name="Ravin N.V."/>
            <person name="Dedysh S.N."/>
        </authorList>
    </citation>
    <scope>NUCLEOTIDE SEQUENCE [LARGE SCALE GENOMIC DNA]</scope>
    <source>
        <strain evidence="5 6">AF10</strain>
    </source>
</reference>
<dbReference type="Pfam" id="PF04389">
    <property type="entry name" value="Peptidase_M28"/>
    <property type="match status" value="1"/>
</dbReference>
<dbReference type="Gene3D" id="3.40.630.10">
    <property type="entry name" value="Zn peptidases"/>
    <property type="match status" value="1"/>
</dbReference>
<keyword evidence="2" id="KW-0012">Acyltransferase</keyword>
<dbReference type="RefSeq" id="WP_128914899.1">
    <property type="nucleotide sequence ID" value="NZ_RDSM01000003.1"/>
</dbReference>
<organism evidence="5 6">
    <name type="scientific">Granulicella sibirica</name>
    <dbReference type="NCBI Taxonomy" id="2479048"/>
    <lineage>
        <taxon>Bacteria</taxon>
        <taxon>Pseudomonadati</taxon>
        <taxon>Acidobacteriota</taxon>
        <taxon>Terriglobia</taxon>
        <taxon>Terriglobales</taxon>
        <taxon>Acidobacteriaceae</taxon>
        <taxon>Granulicella</taxon>
    </lineage>
</organism>
<dbReference type="InterPro" id="IPR040234">
    <property type="entry name" value="QC/QCL"/>
</dbReference>
<evidence type="ECO:0000256" key="2">
    <source>
        <dbReference type="ARBA" id="ARBA00023315"/>
    </source>
</evidence>
<protein>
    <submittedName>
        <fullName evidence="5">Peptidase M28</fullName>
    </submittedName>
</protein>
<evidence type="ECO:0000259" key="4">
    <source>
        <dbReference type="Pfam" id="PF04389"/>
    </source>
</evidence>
<keyword evidence="6" id="KW-1185">Reference proteome</keyword>
<dbReference type="InterPro" id="IPR007484">
    <property type="entry name" value="Peptidase_M28"/>
</dbReference>
<dbReference type="PANTHER" id="PTHR12283">
    <property type="entry name" value="GLUTAMINYL-PEPTIDE CYCLOTRANSFERASE"/>
    <property type="match status" value="1"/>
</dbReference>
<accession>A0A4Q0T154</accession>
<sequence>MIFSRLKKLAACLALVSCAALTNAQPSAKATAGAGHVSGAAVFALTQQLLAVAPKRFNASPGHARAEEFIQQHFAPERAKGNFEQDSFSANTPAGRQSMNNYIVRFPGKKDGIIVLATHYETNWPLRDINFYGANDGAATTALLIGIGEYLRAHPPQGYSVWLVFFDGEEAVKEWSDSDSLYGSRHLAAKWSQNGTLAKIKAYLLADMCGDKDLNIDRDSNSTPWLLSMLSVAAKNTGHSASIFKNDTEVLDDHLPFKQRGVPVLDIIDLDYGPHTREHPEGYHHTDMDTIDKISAHSLQISADLFLEMIKLLDQK</sequence>
<dbReference type="Proteomes" id="UP000289437">
    <property type="component" value="Unassembled WGS sequence"/>
</dbReference>
<dbReference type="OrthoDB" id="9778250at2"/>
<evidence type="ECO:0000256" key="1">
    <source>
        <dbReference type="ARBA" id="ARBA00022679"/>
    </source>
</evidence>
<dbReference type="EMBL" id="RDSM01000003">
    <property type="protein sequence ID" value="RXH55251.1"/>
    <property type="molecule type" value="Genomic_DNA"/>
</dbReference>
<reference evidence="6" key="2">
    <citation type="submission" date="2019-02" db="EMBL/GenBank/DDBJ databases">
        <title>Granulicella sibirica sp. nov., a psychrotolerant acidobacterium isolated from an organic soil layer in forested tundra, West Siberia.</title>
        <authorList>
            <person name="Oshkin I.Y."/>
            <person name="Kulichevskaya I.S."/>
            <person name="Rijpstra W.I.C."/>
            <person name="Sinninghe Damste J.S."/>
            <person name="Rakitin A.L."/>
            <person name="Ravin N.V."/>
            <person name="Dedysh S.N."/>
        </authorList>
    </citation>
    <scope>NUCLEOTIDE SEQUENCE [LARGE SCALE GENOMIC DNA]</scope>
    <source>
        <strain evidence="6">AF10</strain>
    </source>
</reference>
<dbReference type="SUPFAM" id="SSF53187">
    <property type="entry name" value="Zn-dependent exopeptidases"/>
    <property type="match status" value="1"/>
</dbReference>
<feature type="signal peptide" evidence="3">
    <location>
        <begin position="1"/>
        <end position="24"/>
    </location>
</feature>
<evidence type="ECO:0000256" key="3">
    <source>
        <dbReference type="SAM" id="SignalP"/>
    </source>
</evidence>
<gene>
    <name evidence="5" type="ORF">GRAN_4355</name>
</gene>
<keyword evidence="1" id="KW-0808">Transferase</keyword>
<evidence type="ECO:0000313" key="5">
    <source>
        <dbReference type="EMBL" id="RXH55251.1"/>
    </source>
</evidence>
<feature type="chain" id="PRO_5020939968" evidence="3">
    <location>
        <begin position="25"/>
        <end position="316"/>
    </location>
</feature>
<comment type="caution">
    <text evidence="5">The sequence shown here is derived from an EMBL/GenBank/DDBJ whole genome shotgun (WGS) entry which is preliminary data.</text>
</comment>
<feature type="domain" description="Peptidase M28" evidence="4">
    <location>
        <begin position="101"/>
        <end position="309"/>
    </location>
</feature>
<dbReference type="AlphaFoldDB" id="A0A4Q0T154"/>
<dbReference type="PANTHER" id="PTHR12283:SF6">
    <property type="entry name" value="GLUTAMINYL-PEPTIDE CYCLOTRANSFERASE-RELATED"/>
    <property type="match status" value="1"/>
</dbReference>
<dbReference type="GO" id="GO:0016603">
    <property type="term" value="F:glutaminyl-peptide cyclotransferase activity"/>
    <property type="evidence" value="ECO:0007669"/>
    <property type="project" value="TreeGrafter"/>
</dbReference>
<dbReference type="GO" id="GO:0008270">
    <property type="term" value="F:zinc ion binding"/>
    <property type="evidence" value="ECO:0007669"/>
    <property type="project" value="TreeGrafter"/>
</dbReference>
<evidence type="ECO:0000313" key="6">
    <source>
        <dbReference type="Proteomes" id="UP000289437"/>
    </source>
</evidence>
<name>A0A4Q0T154_9BACT</name>
<proteinExistence type="predicted"/>
<keyword evidence="3" id="KW-0732">Signal</keyword>